<feature type="chain" id="PRO_5038785586" evidence="2">
    <location>
        <begin position="21"/>
        <end position="334"/>
    </location>
</feature>
<accession>A0A2N9JM72</accession>
<evidence type="ECO:0000259" key="3">
    <source>
        <dbReference type="Pfam" id="PF07859"/>
    </source>
</evidence>
<keyword evidence="2" id="KW-0732">Signal</keyword>
<evidence type="ECO:0000313" key="4">
    <source>
        <dbReference type="EMBL" id="SPD88479.1"/>
    </source>
</evidence>
<evidence type="ECO:0000313" key="5">
    <source>
        <dbReference type="Proteomes" id="UP000238164"/>
    </source>
</evidence>
<protein>
    <submittedName>
        <fullName evidence="4">Esterase/lipase</fullName>
    </submittedName>
</protein>
<keyword evidence="5" id="KW-1185">Reference proteome</keyword>
<dbReference type="InterPro" id="IPR029058">
    <property type="entry name" value="AB_hydrolase_fold"/>
</dbReference>
<feature type="signal peptide" evidence="2">
    <location>
        <begin position="1"/>
        <end position="20"/>
    </location>
</feature>
<dbReference type="KEGG" id="mgg:MPLG2_3449"/>
<dbReference type="Proteomes" id="UP000238164">
    <property type="component" value="Chromosome 1"/>
</dbReference>
<dbReference type="InterPro" id="IPR013094">
    <property type="entry name" value="AB_hydrolase_3"/>
</dbReference>
<dbReference type="AlphaFoldDB" id="A0A2N9JM72"/>
<name>A0A2N9JM72_9ACTN</name>
<organism evidence="4 5">
    <name type="scientific">Micropruina glycogenica</name>
    <dbReference type="NCBI Taxonomy" id="75385"/>
    <lineage>
        <taxon>Bacteria</taxon>
        <taxon>Bacillati</taxon>
        <taxon>Actinomycetota</taxon>
        <taxon>Actinomycetes</taxon>
        <taxon>Propionibacteriales</taxon>
        <taxon>Nocardioidaceae</taxon>
        <taxon>Micropruina</taxon>
    </lineage>
</organism>
<dbReference type="Gene3D" id="3.40.50.1820">
    <property type="entry name" value="alpha/beta hydrolase"/>
    <property type="match status" value="1"/>
</dbReference>
<proteinExistence type="predicted"/>
<dbReference type="EMBL" id="LT985188">
    <property type="protein sequence ID" value="SPD88479.1"/>
    <property type="molecule type" value="Genomic_DNA"/>
</dbReference>
<evidence type="ECO:0000256" key="2">
    <source>
        <dbReference type="SAM" id="SignalP"/>
    </source>
</evidence>
<feature type="domain" description="Alpha/beta hydrolase fold-3" evidence="3">
    <location>
        <begin position="103"/>
        <end position="308"/>
    </location>
</feature>
<gene>
    <name evidence="4" type="ORF">MPLG2_3449</name>
</gene>
<dbReference type="GO" id="GO:0016787">
    <property type="term" value="F:hydrolase activity"/>
    <property type="evidence" value="ECO:0007669"/>
    <property type="project" value="UniProtKB-KW"/>
</dbReference>
<dbReference type="SUPFAM" id="SSF53474">
    <property type="entry name" value="alpha/beta-Hydrolases"/>
    <property type="match status" value="1"/>
</dbReference>
<sequence>MSRRGWVAAGMMAGAAAALAPTVLRQVKALQQADPDVRGPLTWVLLPVPLMAKLAKGGILSAERALADGIDNRTQSVPAAEGRPAVRLELYRRQGLTGAVPALLWIHGGGYVMGAVTNDDDWCCRVAAELDVQVVSTDYRKAPEHPFPAALDDCFAALGWLIEHADELGVDPSRVMIGGNSAGGGLAAALAQRAHDAGLNVVFQLLVYPMLDDRTVPRAEAAGEYTLVWTPKANRYGWASYLGAEPGVGTPPPYAAPARRADLAGLPAAWIGVGSVDLFHDEDVEYARRLTDAGVDCTLYVAKGMPHGTNIGNEAPLPEAFNRAALNALAAALW</sequence>
<dbReference type="PANTHER" id="PTHR48081">
    <property type="entry name" value="AB HYDROLASE SUPERFAMILY PROTEIN C4A8.06C"/>
    <property type="match status" value="1"/>
</dbReference>
<keyword evidence="1" id="KW-0378">Hydrolase</keyword>
<dbReference type="RefSeq" id="WP_231935690.1">
    <property type="nucleotide sequence ID" value="NZ_BAAAGO010000001.1"/>
</dbReference>
<dbReference type="InterPro" id="IPR050300">
    <property type="entry name" value="GDXG_lipolytic_enzyme"/>
</dbReference>
<reference evidence="4 5" key="1">
    <citation type="submission" date="2018-02" db="EMBL/GenBank/DDBJ databases">
        <authorList>
            <person name="Cohen D.B."/>
            <person name="Kent A.D."/>
        </authorList>
    </citation>
    <scope>NUCLEOTIDE SEQUENCE [LARGE SCALE GENOMIC DNA]</scope>
    <source>
        <strain evidence="4">1</strain>
    </source>
</reference>
<dbReference type="PANTHER" id="PTHR48081:SF8">
    <property type="entry name" value="ALPHA_BETA HYDROLASE FOLD-3 DOMAIN-CONTAINING PROTEIN-RELATED"/>
    <property type="match status" value="1"/>
</dbReference>
<evidence type="ECO:0000256" key="1">
    <source>
        <dbReference type="ARBA" id="ARBA00022801"/>
    </source>
</evidence>
<dbReference type="Pfam" id="PF07859">
    <property type="entry name" value="Abhydrolase_3"/>
    <property type="match status" value="1"/>
</dbReference>